<sequence>MLPFMHWKDFLYYQKSEKVAVTLLLILIVLTLILNLILSQHNGRDINFAQNDSLVKVFEEFQKNLRMDEGISSQDDKDNEVPQNDMKADGLKSDNYIPFPKAEKLAAGETILLNSTDTAEWKKIPGIGSSFAARIVKYQNLLGGFVSVEQLREVYGIDNEMFTRISPYIQADGNFRKLQINKQEFRELLRHPYLNYKQVQAIMNLRKKKGDISSINELSMLDEFTSEDIFRVEPYLEF</sequence>
<keyword evidence="1" id="KW-0812">Transmembrane</keyword>
<accession>A0A644ZQE4</accession>
<feature type="transmembrane region" description="Helical" evidence="1">
    <location>
        <begin position="20"/>
        <end position="38"/>
    </location>
</feature>
<evidence type="ECO:0000313" key="2">
    <source>
        <dbReference type="EMBL" id="MPM43199.1"/>
    </source>
</evidence>
<dbReference type="InterPro" id="IPR010994">
    <property type="entry name" value="RuvA_2-like"/>
</dbReference>
<name>A0A644ZQE4_9ZZZZ</name>
<organism evidence="2">
    <name type="scientific">bioreactor metagenome</name>
    <dbReference type="NCBI Taxonomy" id="1076179"/>
    <lineage>
        <taxon>unclassified sequences</taxon>
        <taxon>metagenomes</taxon>
        <taxon>ecological metagenomes</taxon>
    </lineage>
</organism>
<dbReference type="GO" id="GO:0015627">
    <property type="term" value="C:type II protein secretion system complex"/>
    <property type="evidence" value="ECO:0007669"/>
    <property type="project" value="TreeGrafter"/>
</dbReference>
<dbReference type="GO" id="GO:0015628">
    <property type="term" value="P:protein secretion by the type II secretion system"/>
    <property type="evidence" value="ECO:0007669"/>
    <property type="project" value="TreeGrafter"/>
</dbReference>
<proteinExistence type="predicted"/>
<keyword evidence="1" id="KW-1133">Transmembrane helix</keyword>
<protein>
    <recommendedName>
        <fullName evidence="3">Helix-hairpin-helix domain-containing protein</fullName>
    </recommendedName>
</protein>
<evidence type="ECO:0008006" key="3">
    <source>
        <dbReference type="Google" id="ProtNLM"/>
    </source>
</evidence>
<evidence type="ECO:0000256" key="1">
    <source>
        <dbReference type="SAM" id="Phobius"/>
    </source>
</evidence>
<dbReference type="EMBL" id="VSSQ01010014">
    <property type="protein sequence ID" value="MPM43199.1"/>
    <property type="molecule type" value="Genomic_DNA"/>
</dbReference>
<dbReference type="SUPFAM" id="SSF47781">
    <property type="entry name" value="RuvA domain 2-like"/>
    <property type="match status" value="2"/>
</dbReference>
<keyword evidence="1" id="KW-0472">Membrane</keyword>
<gene>
    <name evidence="2" type="ORF">SDC9_89872</name>
</gene>
<dbReference type="Pfam" id="PF12836">
    <property type="entry name" value="HHH_3"/>
    <property type="match status" value="1"/>
</dbReference>
<dbReference type="PANTHER" id="PTHR21180">
    <property type="entry name" value="ENDONUCLEASE/EXONUCLEASE/PHOSPHATASE FAMILY DOMAIN-CONTAINING PROTEIN 1"/>
    <property type="match status" value="1"/>
</dbReference>
<reference evidence="2" key="1">
    <citation type="submission" date="2019-08" db="EMBL/GenBank/DDBJ databases">
        <authorList>
            <person name="Kucharzyk K."/>
            <person name="Murdoch R.W."/>
            <person name="Higgins S."/>
            <person name="Loffler F."/>
        </authorList>
    </citation>
    <scope>NUCLEOTIDE SEQUENCE</scope>
</reference>
<comment type="caution">
    <text evidence="2">The sequence shown here is derived from an EMBL/GenBank/DDBJ whole genome shotgun (WGS) entry which is preliminary data.</text>
</comment>
<dbReference type="InterPro" id="IPR051675">
    <property type="entry name" value="Endo/Exo/Phosphatase_dom_1"/>
</dbReference>
<dbReference type="Gene3D" id="1.10.150.320">
    <property type="entry name" value="Photosystem II 12 kDa extrinsic protein"/>
    <property type="match status" value="1"/>
</dbReference>
<dbReference type="AlphaFoldDB" id="A0A644ZQE4"/>
<dbReference type="PANTHER" id="PTHR21180:SF32">
    <property type="entry name" value="ENDONUCLEASE_EXONUCLEASE_PHOSPHATASE FAMILY DOMAIN-CONTAINING PROTEIN 1"/>
    <property type="match status" value="1"/>
</dbReference>